<feature type="transmembrane region" description="Helical" evidence="2">
    <location>
        <begin position="6"/>
        <end position="27"/>
    </location>
</feature>
<feature type="non-terminal residue" evidence="4">
    <location>
        <position position="1"/>
    </location>
</feature>
<dbReference type="GO" id="GO:0043139">
    <property type="term" value="F:5'-3' DNA helicase activity"/>
    <property type="evidence" value="ECO:0007669"/>
    <property type="project" value="UniProtKB-EC"/>
</dbReference>
<protein>
    <recommendedName>
        <fullName evidence="1">ATP-dependent DNA helicase</fullName>
        <ecNumber evidence="1">5.6.2.3</ecNumber>
    </recommendedName>
</protein>
<dbReference type="PANTHER" id="PTHR10492:SF57">
    <property type="entry name" value="ATP-DEPENDENT DNA HELICASE"/>
    <property type="match status" value="1"/>
</dbReference>
<gene>
    <name evidence="4" type="ORF">OCBIM_22010980mg</name>
</gene>
<dbReference type="InterPro" id="IPR010285">
    <property type="entry name" value="DNA_helicase_pif1-like_DEAD"/>
</dbReference>
<dbReference type="EC" id="5.6.2.3" evidence="1"/>
<reference evidence="4" key="1">
    <citation type="submission" date="2015-07" db="EMBL/GenBank/DDBJ databases">
        <title>MeaNS - Measles Nucleotide Surveillance Program.</title>
        <authorList>
            <person name="Tran T."/>
            <person name="Druce J."/>
        </authorList>
    </citation>
    <scope>NUCLEOTIDE SEQUENCE</scope>
    <source>
        <strain evidence="4">UCB-OBI-ISO-001</strain>
        <tissue evidence="4">Gonad</tissue>
    </source>
</reference>
<feature type="domain" description="DNA helicase Pif1-like DEAD-box helicase" evidence="3">
    <location>
        <begin position="2"/>
        <end position="175"/>
    </location>
</feature>
<keyword evidence="1" id="KW-0378">Hydrolase</keyword>
<keyword evidence="1" id="KW-0067">ATP-binding</keyword>
<dbReference type="GO" id="GO:0000723">
    <property type="term" value="P:telomere maintenance"/>
    <property type="evidence" value="ECO:0007669"/>
    <property type="project" value="InterPro"/>
</dbReference>
<dbReference type="InterPro" id="IPR027417">
    <property type="entry name" value="P-loop_NTPase"/>
</dbReference>
<dbReference type="GO" id="GO:0016887">
    <property type="term" value="F:ATP hydrolysis activity"/>
    <property type="evidence" value="ECO:0007669"/>
    <property type="project" value="RHEA"/>
</dbReference>
<keyword evidence="1" id="KW-0234">DNA repair</keyword>
<accession>A0A0L8HMV1</accession>
<comment type="similarity">
    <text evidence="1">Belongs to the helicase family.</text>
</comment>
<comment type="catalytic activity">
    <reaction evidence="1">
        <text>ATP + H2O = ADP + phosphate + H(+)</text>
        <dbReference type="Rhea" id="RHEA:13065"/>
        <dbReference type="ChEBI" id="CHEBI:15377"/>
        <dbReference type="ChEBI" id="CHEBI:15378"/>
        <dbReference type="ChEBI" id="CHEBI:30616"/>
        <dbReference type="ChEBI" id="CHEBI:43474"/>
        <dbReference type="ChEBI" id="CHEBI:456216"/>
        <dbReference type="EC" id="5.6.2.3"/>
    </reaction>
</comment>
<keyword evidence="1" id="KW-0233">DNA recombination</keyword>
<evidence type="ECO:0000313" key="4">
    <source>
        <dbReference type="EMBL" id="KOF90556.1"/>
    </source>
</evidence>
<name>A0A0L8HMV1_OCTBM</name>
<keyword evidence="1" id="KW-0347">Helicase</keyword>
<dbReference type="EMBL" id="KQ417730">
    <property type="protein sequence ID" value="KOF90556.1"/>
    <property type="molecule type" value="Genomic_DNA"/>
</dbReference>
<dbReference type="OrthoDB" id="3175255at2759"/>
<dbReference type="PANTHER" id="PTHR10492">
    <property type="match status" value="1"/>
</dbReference>
<comment type="cofactor">
    <cofactor evidence="1">
        <name>Mg(2+)</name>
        <dbReference type="ChEBI" id="CHEBI:18420"/>
    </cofactor>
</comment>
<keyword evidence="1" id="KW-0227">DNA damage</keyword>
<dbReference type="GO" id="GO:0005524">
    <property type="term" value="F:ATP binding"/>
    <property type="evidence" value="ECO:0007669"/>
    <property type="project" value="UniProtKB-KW"/>
</dbReference>
<proteinExistence type="inferred from homology"/>
<dbReference type="AlphaFoldDB" id="A0A0L8HMV1"/>
<dbReference type="GO" id="GO:0006281">
    <property type="term" value="P:DNA repair"/>
    <property type="evidence" value="ECO:0007669"/>
    <property type="project" value="UniProtKB-KW"/>
</dbReference>
<evidence type="ECO:0000259" key="3">
    <source>
        <dbReference type="Pfam" id="PF05970"/>
    </source>
</evidence>
<dbReference type="SUPFAM" id="SSF52540">
    <property type="entry name" value="P-loop containing nucleoside triphosphate hydrolases"/>
    <property type="match status" value="1"/>
</dbReference>
<organism evidence="4">
    <name type="scientific">Octopus bimaculoides</name>
    <name type="common">California two-spotted octopus</name>
    <dbReference type="NCBI Taxonomy" id="37653"/>
    <lineage>
        <taxon>Eukaryota</taxon>
        <taxon>Metazoa</taxon>
        <taxon>Spiralia</taxon>
        <taxon>Lophotrochozoa</taxon>
        <taxon>Mollusca</taxon>
        <taxon>Cephalopoda</taxon>
        <taxon>Coleoidea</taxon>
        <taxon>Octopodiformes</taxon>
        <taxon>Octopoda</taxon>
        <taxon>Incirrata</taxon>
        <taxon>Octopodidae</taxon>
        <taxon>Octopus</taxon>
    </lineage>
</organism>
<evidence type="ECO:0000256" key="2">
    <source>
        <dbReference type="SAM" id="Phobius"/>
    </source>
</evidence>
<dbReference type="Pfam" id="PF05970">
    <property type="entry name" value="PIF1"/>
    <property type="match status" value="1"/>
</dbReference>
<keyword evidence="2" id="KW-0812">Transmembrane</keyword>
<evidence type="ECO:0000256" key="1">
    <source>
        <dbReference type="RuleBase" id="RU363044"/>
    </source>
</evidence>
<keyword evidence="2" id="KW-0472">Membrane</keyword>
<dbReference type="Gene3D" id="3.40.50.300">
    <property type="entry name" value="P-loop containing nucleotide triphosphate hydrolases"/>
    <property type="match status" value="1"/>
</dbReference>
<keyword evidence="1" id="KW-0547">Nucleotide-binding</keyword>
<dbReference type="GO" id="GO:0006310">
    <property type="term" value="P:DNA recombination"/>
    <property type="evidence" value="ECO:0007669"/>
    <property type="project" value="UniProtKB-KW"/>
</dbReference>
<sequence length="237" mass="26150">REKNGGIFFLGAPGGTGKTFVTTLLLFKVKQQKKKMAVAVASSGIASTILPGGRTAHSAFKLPLNLDTNDSLICNTSKSSGSAEVLRQCHLVIWNECTMSHRGAMEALDKTLQDIRGNNISMRGVTLVFSGDFRQTLPVIPRRTRSDEIKAHIKSSNLWNKVQKFSFNTNLFQLGNRKVPFDGNGHINLARIAILVNSPAELKNSVFPDLINDYNSHKWLCERAILAPKNETVLTMN</sequence>
<keyword evidence="2" id="KW-1133">Transmembrane helix</keyword>